<dbReference type="Proteomes" id="UP000214720">
    <property type="component" value="Unassembled WGS sequence"/>
</dbReference>
<accession>A0A226X525</accession>
<protein>
    <submittedName>
        <fullName evidence="1">Uncharacterized protein</fullName>
    </submittedName>
</protein>
<reference evidence="2" key="1">
    <citation type="submission" date="2017-01" db="EMBL/GenBank/DDBJ databases">
        <title>Genome Analysis of Deinococcus marmoris KOPRI26562.</title>
        <authorList>
            <person name="Kim J.H."/>
            <person name="Oh H.-M."/>
        </authorList>
    </citation>
    <scope>NUCLEOTIDE SEQUENCE [LARGE SCALE GENOMIC DNA]</scope>
    <source>
        <strain evidence="2">PAMC 26633</strain>
    </source>
</reference>
<dbReference type="EMBL" id="MTHB01000058">
    <property type="protein sequence ID" value="OXC78585.1"/>
    <property type="molecule type" value="Genomic_DNA"/>
</dbReference>
<proteinExistence type="predicted"/>
<comment type="caution">
    <text evidence="1">The sequence shown here is derived from an EMBL/GenBank/DDBJ whole genome shotgun (WGS) entry which is preliminary data.</text>
</comment>
<sequence>MQAGNPLAFRETGAFNTFKRLLAESSPLRALLPAMSVLFRTFKNLYRRRFEVFY</sequence>
<organism evidence="1 2">
    <name type="scientific">Caballeronia sordidicola</name>
    <name type="common">Burkholderia sordidicola</name>
    <dbReference type="NCBI Taxonomy" id="196367"/>
    <lineage>
        <taxon>Bacteria</taxon>
        <taxon>Pseudomonadati</taxon>
        <taxon>Pseudomonadota</taxon>
        <taxon>Betaproteobacteria</taxon>
        <taxon>Burkholderiales</taxon>
        <taxon>Burkholderiaceae</taxon>
        <taxon>Caballeronia</taxon>
    </lineage>
</organism>
<name>A0A226X525_CABSO</name>
<evidence type="ECO:0000313" key="2">
    <source>
        <dbReference type="Proteomes" id="UP000214720"/>
    </source>
</evidence>
<dbReference type="AlphaFoldDB" id="A0A226X525"/>
<evidence type="ECO:0000313" key="1">
    <source>
        <dbReference type="EMBL" id="OXC78585.1"/>
    </source>
</evidence>
<gene>
    <name evidence="1" type="ORF">BSU04_11160</name>
</gene>